<comment type="similarity">
    <text evidence="7">Belongs to the dTDP-4-dehydrorhamnose 3,5-epimerase family.</text>
</comment>
<proteinExistence type="inferred from homology"/>
<dbReference type="OrthoDB" id="9800680at2"/>
<sequence>MDVTATEIPDVLILTPRRFADARGFFSETWSARAMAAVGLDVAFVQDNHSRSTQAGTVRGLHYQRPPHAQGKLVRVARGRIRDVAVDVRVGSPSYGRWVAAELSAENGAQLWAPRGFLHGFVTLEPDTDVIYKVDDFYSADCDGAVRFDDPDLAIDWGVDPQAATLSDKDAAAPAFASFRSPFAFAHP</sequence>
<evidence type="ECO:0000313" key="8">
    <source>
        <dbReference type="EMBL" id="SEA63708.1"/>
    </source>
</evidence>
<dbReference type="GO" id="GO:0000271">
    <property type="term" value="P:polysaccharide biosynthetic process"/>
    <property type="evidence" value="ECO:0007669"/>
    <property type="project" value="TreeGrafter"/>
</dbReference>
<evidence type="ECO:0000256" key="7">
    <source>
        <dbReference type="RuleBase" id="RU364069"/>
    </source>
</evidence>
<feature type="active site" description="Proton acceptor" evidence="5">
    <location>
        <position position="62"/>
    </location>
</feature>
<dbReference type="GO" id="GO:0019305">
    <property type="term" value="P:dTDP-rhamnose biosynthetic process"/>
    <property type="evidence" value="ECO:0007669"/>
    <property type="project" value="UniProtKB-UniRule"/>
</dbReference>
<comment type="subunit">
    <text evidence="7">Homodimer.</text>
</comment>
<dbReference type="GO" id="GO:0005829">
    <property type="term" value="C:cytosol"/>
    <property type="evidence" value="ECO:0007669"/>
    <property type="project" value="TreeGrafter"/>
</dbReference>
<organism evidence="8 9">
    <name type="scientific">Rubrimonas cliftonensis</name>
    <dbReference type="NCBI Taxonomy" id="89524"/>
    <lineage>
        <taxon>Bacteria</taxon>
        <taxon>Pseudomonadati</taxon>
        <taxon>Pseudomonadota</taxon>
        <taxon>Alphaproteobacteria</taxon>
        <taxon>Rhodobacterales</taxon>
        <taxon>Paracoccaceae</taxon>
        <taxon>Rubrimonas</taxon>
    </lineage>
</organism>
<dbReference type="PANTHER" id="PTHR21047">
    <property type="entry name" value="DTDP-6-DEOXY-D-GLUCOSE-3,5 EPIMERASE"/>
    <property type="match status" value="1"/>
</dbReference>
<dbReference type="Proteomes" id="UP000198703">
    <property type="component" value="Unassembled WGS sequence"/>
</dbReference>
<feature type="site" description="Participates in a stacking interaction with the thymidine ring of dTDP-4-oxo-6-deoxyglucose" evidence="6">
    <location>
        <position position="138"/>
    </location>
</feature>
<dbReference type="EMBL" id="FNQM01000008">
    <property type="protein sequence ID" value="SEA63708.1"/>
    <property type="molecule type" value="Genomic_DNA"/>
</dbReference>
<dbReference type="InterPro" id="IPR000888">
    <property type="entry name" value="RmlC-like"/>
</dbReference>
<protein>
    <recommendedName>
        <fullName evidence="4 7">dTDP-4-dehydrorhamnose 3,5-epimerase</fullName>
        <ecNumber evidence="3 7">5.1.3.13</ecNumber>
    </recommendedName>
    <alternativeName>
        <fullName evidence="7">Thymidine diphospho-4-keto-rhamnose 3,5-epimerase</fullName>
    </alternativeName>
</protein>
<dbReference type="PANTHER" id="PTHR21047:SF2">
    <property type="entry name" value="THYMIDINE DIPHOSPHO-4-KETO-RHAMNOSE 3,5-EPIMERASE"/>
    <property type="match status" value="1"/>
</dbReference>
<comment type="catalytic activity">
    <reaction evidence="1 7">
        <text>dTDP-4-dehydro-6-deoxy-alpha-D-glucose = dTDP-4-dehydro-beta-L-rhamnose</text>
        <dbReference type="Rhea" id="RHEA:16969"/>
        <dbReference type="ChEBI" id="CHEBI:57649"/>
        <dbReference type="ChEBI" id="CHEBI:62830"/>
        <dbReference type="EC" id="5.1.3.13"/>
    </reaction>
</comment>
<dbReference type="EC" id="5.1.3.13" evidence="3 7"/>
<dbReference type="Pfam" id="PF00908">
    <property type="entry name" value="dTDP_sugar_isom"/>
    <property type="match status" value="1"/>
</dbReference>
<evidence type="ECO:0000256" key="2">
    <source>
        <dbReference type="ARBA" id="ARBA00001997"/>
    </source>
</evidence>
<keyword evidence="9" id="KW-1185">Reference proteome</keyword>
<evidence type="ECO:0000256" key="6">
    <source>
        <dbReference type="PIRSR" id="PIRSR600888-3"/>
    </source>
</evidence>
<dbReference type="UniPathway" id="UPA00124"/>
<dbReference type="Gene3D" id="2.60.120.10">
    <property type="entry name" value="Jelly Rolls"/>
    <property type="match status" value="1"/>
</dbReference>
<gene>
    <name evidence="8" type="ORF">SAMN05444370_10826</name>
</gene>
<evidence type="ECO:0000256" key="1">
    <source>
        <dbReference type="ARBA" id="ARBA00001298"/>
    </source>
</evidence>
<evidence type="ECO:0000256" key="4">
    <source>
        <dbReference type="ARBA" id="ARBA00019595"/>
    </source>
</evidence>
<dbReference type="STRING" id="89524.SAMN05444370_10826"/>
<dbReference type="SUPFAM" id="SSF51182">
    <property type="entry name" value="RmlC-like cupins"/>
    <property type="match status" value="1"/>
</dbReference>
<evidence type="ECO:0000256" key="5">
    <source>
        <dbReference type="PIRSR" id="PIRSR600888-1"/>
    </source>
</evidence>
<keyword evidence="7" id="KW-0413">Isomerase</keyword>
<feature type="active site" description="Proton donor" evidence="5">
    <location>
        <position position="132"/>
    </location>
</feature>
<dbReference type="CDD" id="cd00438">
    <property type="entry name" value="cupin_RmlC"/>
    <property type="match status" value="1"/>
</dbReference>
<comment type="pathway">
    <text evidence="7">Carbohydrate biosynthesis; dTDP-L-rhamnose biosynthesis.</text>
</comment>
<name>A0A1H4CTR4_9RHOB</name>
<dbReference type="GO" id="GO:0008830">
    <property type="term" value="F:dTDP-4-dehydrorhamnose 3,5-epimerase activity"/>
    <property type="evidence" value="ECO:0007669"/>
    <property type="project" value="UniProtKB-UniRule"/>
</dbReference>
<dbReference type="NCBIfam" id="TIGR01221">
    <property type="entry name" value="rmlC"/>
    <property type="match status" value="1"/>
</dbReference>
<dbReference type="InterPro" id="IPR011051">
    <property type="entry name" value="RmlC_Cupin_sf"/>
</dbReference>
<dbReference type="AlphaFoldDB" id="A0A1H4CTR4"/>
<reference evidence="8 9" key="1">
    <citation type="submission" date="2016-10" db="EMBL/GenBank/DDBJ databases">
        <authorList>
            <person name="de Groot N.N."/>
        </authorList>
    </citation>
    <scope>NUCLEOTIDE SEQUENCE [LARGE SCALE GENOMIC DNA]</scope>
    <source>
        <strain evidence="8 9">DSM 15345</strain>
    </source>
</reference>
<dbReference type="InterPro" id="IPR014710">
    <property type="entry name" value="RmlC-like_jellyroll"/>
</dbReference>
<dbReference type="RefSeq" id="WP_093254182.1">
    <property type="nucleotide sequence ID" value="NZ_FNQM01000008.1"/>
</dbReference>
<evidence type="ECO:0000256" key="3">
    <source>
        <dbReference type="ARBA" id="ARBA00012098"/>
    </source>
</evidence>
<evidence type="ECO:0000313" key="9">
    <source>
        <dbReference type="Proteomes" id="UP000198703"/>
    </source>
</evidence>
<accession>A0A1H4CTR4</accession>
<comment type="function">
    <text evidence="2 7">Catalyzes the epimerization of the C3' and C5'positions of dTDP-6-deoxy-D-xylo-4-hexulose, forming dTDP-6-deoxy-L-lyxo-4-hexulose.</text>
</comment>